<evidence type="ECO:0000313" key="2">
    <source>
        <dbReference type="EMBL" id="RKP12375.1"/>
    </source>
</evidence>
<keyword evidence="3" id="KW-1185">Reference proteome</keyword>
<dbReference type="Proteomes" id="UP000267251">
    <property type="component" value="Unassembled WGS sequence"/>
</dbReference>
<dbReference type="PANTHER" id="PTHR47842:SF1">
    <property type="entry name" value="DUF676 DOMAIN-CONTAINING PROTEIN"/>
    <property type="match status" value="1"/>
</dbReference>
<evidence type="ECO:0000259" key="1">
    <source>
        <dbReference type="Pfam" id="PF12697"/>
    </source>
</evidence>
<name>A0A4P9Y0V5_9FUNG</name>
<organism evidence="2 3">
    <name type="scientific">Piptocephalis cylindrospora</name>
    <dbReference type="NCBI Taxonomy" id="1907219"/>
    <lineage>
        <taxon>Eukaryota</taxon>
        <taxon>Fungi</taxon>
        <taxon>Fungi incertae sedis</taxon>
        <taxon>Zoopagomycota</taxon>
        <taxon>Zoopagomycotina</taxon>
        <taxon>Zoopagomycetes</taxon>
        <taxon>Zoopagales</taxon>
        <taxon>Piptocephalidaceae</taxon>
        <taxon>Piptocephalis</taxon>
    </lineage>
</organism>
<dbReference type="Gene3D" id="3.40.50.1820">
    <property type="entry name" value="alpha/beta hydrolase"/>
    <property type="match status" value="1"/>
</dbReference>
<dbReference type="InterPro" id="IPR029058">
    <property type="entry name" value="AB_hydrolase_fold"/>
</dbReference>
<dbReference type="AlphaFoldDB" id="A0A4P9Y0V5"/>
<dbReference type="SUPFAM" id="SSF53474">
    <property type="entry name" value="alpha/beta-Hydrolases"/>
    <property type="match status" value="1"/>
</dbReference>
<sequence>MPPSSSPHLIIFIHGFRGEGEGTFLDFPNRLATILKDQVGKGPSRPVKVIVYPRYETRGELRQAVVAFRAWLEEQVKDWTASLDSTVSGKDVQIYLCGHSMGGLLAADTAIDLNKTKADLAIRGIYAFDTPFFGLHPTLISRQAMDRAEQVTRGFGDATAVLGASMPAARAFSGSRWGTLGAGMALAAAAVGTGVAWYHKEKLSEGLDWIRGHMIFASAVMNEQDMQARYLLPWGIQSTDDEITAHTSMFDPEKNTGYYALGKETAAFILGKATITNSMSSTNTDTLSNSSSLI</sequence>
<protein>
    <recommendedName>
        <fullName evidence="1">AB hydrolase-1 domain-containing protein</fullName>
    </recommendedName>
</protein>
<dbReference type="OrthoDB" id="442243at2759"/>
<feature type="domain" description="AB hydrolase-1" evidence="1">
    <location>
        <begin position="10"/>
        <end position="214"/>
    </location>
</feature>
<proteinExistence type="predicted"/>
<accession>A0A4P9Y0V5</accession>
<dbReference type="EMBL" id="KZ988356">
    <property type="protein sequence ID" value="RKP12375.1"/>
    <property type="molecule type" value="Genomic_DNA"/>
</dbReference>
<dbReference type="InterPro" id="IPR000073">
    <property type="entry name" value="AB_hydrolase_1"/>
</dbReference>
<reference evidence="3" key="1">
    <citation type="journal article" date="2018" name="Nat. Microbiol.">
        <title>Leveraging single-cell genomics to expand the fungal tree of life.</title>
        <authorList>
            <person name="Ahrendt S.R."/>
            <person name="Quandt C.A."/>
            <person name="Ciobanu D."/>
            <person name="Clum A."/>
            <person name="Salamov A."/>
            <person name="Andreopoulos B."/>
            <person name="Cheng J.F."/>
            <person name="Woyke T."/>
            <person name="Pelin A."/>
            <person name="Henrissat B."/>
            <person name="Reynolds N.K."/>
            <person name="Benny G.L."/>
            <person name="Smith M.E."/>
            <person name="James T.Y."/>
            <person name="Grigoriev I.V."/>
        </authorList>
    </citation>
    <scope>NUCLEOTIDE SEQUENCE [LARGE SCALE GENOMIC DNA]</scope>
</reference>
<dbReference type="PANTHER" id="PTHR47842">
    <property type="entry name" value="EXPRESSED PROTEIN"/>
    <property type="match status" value="1"/>
</dbReference>
<gene>
    <name evidence="2" type="ORF">BJ684DRAFT_17126</name>
</gene>
<dbReference type="Pfam" id="PF12697">
    <property type="entry name" value="Abhydrolase_6"/>
    <property type="match status" value="1"/>
</dbReference>
<evidence type="ECO:0000313" key="3">
    <source>
        <dbReference type="Proteomes" id="UP000267251"/>
    </source>
</evidence>